<evidence type="ECO:0000256" key="2">
    <source>
        <dbReference type="ARBA" id="ARBA00013267"/>
    </source>
</evidence>
<dbReference type="AlphaFoldDB" id="M1P0N2"/>
<dbReference type="InterPro" id="IPR012795">
    <property type="entry name" value="tRNA_Ile_lys_synt_N"/>
</dbReference>
<dbReference type="GO" id="GO:0005524">
    <property type="term" value="F:ATP binding"/>
    <property type="evidence" value="ECO:0007669"/>
    <property type="project" value="UniProtKB-KW"/>
</dbReference>
<evidence type="ECO:0000259" key="9">
    <source>
        <dbReference type="SMART" id="SM00977"/>
    </source>
</evidence>
<dbReference type="Gene3D" id="3.40.50.620">
    <property type="entry name" value="HUPs"/>
    <property type="match status" value="1"/>
</dbReference>
<dbReference type="EC" id="6.3.4.19" evidence="2"/>
<dbReference type="Gene3D" id="1.20.59.20">
    <property type="match status" value="1"/>
</dbReference>
<keyword evidence="5" id="KW-0819">tRNA processing</keyword>
<organism evidence="10">
    <name type="scientific">uncultured organism</name>
    <dbReference type="NCBI Taxonomy" id="155900"/>
    <lineage>
        <taxon>unclassified sequences</taxon>
        <taxon>environmental samples</taxon>
    </lineage>
</organism>
<dbReference type="PANTHER" id="PTHR43033">
    <property type="entry name" value="TRNA(ILE)-LYSIDINE SYNTHASE-RELATED"/>
    <property type="match status" value="1"/>
</dbReference>
<proteinExistence type="inferred from homology"/>
<sequence>MVLSEVRNFLARHSVEDRSVLLAVSGGIDSVTLLHALLELRNEFNLELSVAHLDHGLRGESSTGDAEFVRQLTAVLNLNSTIETRPVNQVAEQKSLSLEEAARSVRYDFLDEVATEESADFIALGHNRNDQAETILMNILRGAGLRGLGGMGERNGPYIRPLLNVPRDEIARYVEENQIEYRVDETNKDTSFTRNRIRHKLIPELEADYNSNVVDSLVRLGELARHARDFTAERVDEVVGEIKIDGGSGGICFNRKKLLKFHPYLQRATIRRLIGEAKGDLEDVSFSHVEEVLDKLRKEPASARLDLPGVAFSLDRDKCCFGTEIPVKDRITFRYELHPGEGTVVEEAGLEISANVKPLARGRDDFDFPSDRLIEVVDWRKVERPILIRNREYGDRFVPLGMDGEKKLKDFFIDLKIPREDRDRIPLVCDRNGVIWVVGYRIDDRYRVDETTNEIMTIKARKI</sequence>
<feature type="domain" description="Lysidine-tRNA(Ile) synthetase C-terminal" evidence="9">
    <location>
        <begin position="386"/>
        <end position="458"/>
    </location>
</feature>
<keyword evidence="4" id="KW-0436">Ligase</keyword>
<protein>
    <recommendedName>
        <fullName evidence="2">tRNA(Ile)-lysidine synthetase</fullName>
        <ecNumber evidence="2">6.3.4.19</ecNumber>
    </recommendedName>
</protein>
<dbReference type="SUPFAM" id="SSF56037">
    <property type="entry name" value="PheT/TilS domain"/>
    <property type="match status" value="1"/>
</dbReference>
<dbReference type="Pfam" id="PF01171">
    <property type="entry name" value="ATP_bind_3"/>
    <property type="match status" value="1"/>
</dbReference>
<evidence type="ECO:0000256" key="7">
    <source>
        <dbReference type="ARBA" id="ARBA00022840"/>
    </source>
</evidence>
<dbReference type="CDD" id="cd01992">
    <property type="entry name" value="TilS_N"/>
    <property type="match status" value="1"/>
</dbReference>
<dbReference type="GO" id="GO:0032267">
    <property type="term" value="F:tRNA(Ile)-lysidine synthase activity"/>
    <property type="evidence" value="ECO:0007669"/>
    <property type="project" value="UniProtKB-EC"/>
</dbReference>
<dbReference type="EMBL" id="JX684076">
    <property type="protein sequence ID" value="AGF92906.1"/>
    <property type="molecule type" value="Genomic_DNA"/>
</dbReference>
<comment type="subcellular location">
    <subcellularLocation>
        <location evidence="1">Cytoplasm</location>
    </subcellularLocation>
</comment>
<dbReference type="SUPFAM" id="SSF52402">
    <property type="entry name" value="Adenine nucleotide alpha hydrolases-like"/>
    <property type="match status" value="1"/>
</dbReference>
<dbReference type="SUPFAM" id="SSF82829">
    <property type="entry name" value="MesJ substrate recognition domain-like"/>
    <property type="match status" value="1"/>
</dbReference>
<dbReference type="GO" id="GO:0008033">
    <property type="term" value="P:tRNA processing"/>
    <property type="evidence" value="ECO:0007669"/>
    <property type="project" value="UniProtKB-KW"/>
</dbReference>
<dbReference type="InterPro" id="IPR014729">
    <property type="entry name" value="Rossmann-like_a/b/a_fold"/>
</dbReference>
<accession>M1P0N2</accession>
<dbReference type="HAMAP" id="MF_01161">
    <property type="entry name" value="tRNA_Ile_lys_synt"/>
    <property type="match status" value="1"/>
</dbReference>
<reference evidence="10" key="1">
    <citation type="journal article" date="2013" name="Syst. Appl. Microbiol.">
        <title>New insights into the archaeal diversity of a hypersaline microbial mat obtained by a metagenomic approach.</title>
        <authorList>
            <person name="Lopez-Lopez A."/>
            <person name="Richter M."/>
            <person name="Pena A."/>
            <person name="Tamames J."/>
            <person name="Rossello-Mora R."/>
        </authorList>
    </citation>
    <scope>NUCLEOTIDE SEQUENCE</scope>
</reference>
<dbReference type="Pfam" id="PF09179">
    <property type="entry name" value="TilS"/>
    <property type="match status" value="1"/>
</dbReference>
<dbReference type="NCBIfam" id="TIGR02432">
    <property type="entry name" value="lysidine_TilS_N"/>
    <property type="match status" value="1"/>
</dbReference>
<gene>
    <name evidence="10" type="ORF">FLSS-4_0025</name>
</gene>
<evidence type="ECO:0000313" key="10">
    <source>
        <dbReference type="EMBL" id="AGF92906.1"/>
    </source>
</evidence>
<evidence type="ECO:0000256" key="4">
    <source>
        <dbReference type="ARBA" id="ARBA00022598"/>
    </source>
</evidence>
<dbReference type="SMART" id="SM00977">
    <property type="entry name" value="TilS_C"/>
    <property type="match status" value="1"/>
</dbReference>
<keyword evidence="3" id="KW-0963">Cytoplasm</keyword>
<keyword evidence="6" id="KW-0547">Nucleotide-binding</keyword>
<evidence type="ECO:0000256" key="8">
    <source>
        <dbReference type="ARBA" id="ARBA00048539"/>
    </source>
</evidence>
<comment type="catalytic activity">
    <reaction evidence="8">
        <text>cytidine(34) in tRNA(Ile2) + L-lysine + ATP = lysidine(34) in tRNA(Ile2) + AMP + diphosphate + H(+)</text>
        <dbReference type="Rhea" id="RHEA:43744"/>
        <dbReference type="Rhea" id="RHEA-COMP:10625"/>
        <dbReference type="Rhea" id="RHEA-COMP:10670"/>
        <dbReference type="ChEBI" id="CHEBI:15378"/>
        <dbReference type="ChEBI" id="CHEBI:30616"/>
        <dbReference type="ChEBI" id="CHEBI:32551"/>
        <dbReference type="ChEBI" id="CHEBI:33019"/>
        <dbReference type="ChEBI" id="CHEBI:82748"/>
        <dbReference type="ChEBI" id="CHEBI:83665"/>
        <dbReference type="ChEBI" id="CHEBI:456215"/>
        <dbReference type="EC" id="6.3.4.19"/>
    </reaction>
</comment>
<keyword evidence="7" id="KW-0067">ATP-binding</keyword>
<dbReference type="Pfam" id="PF11734">
    <property type="entry name" value="TilS_C"/>
    <property type="match status" value="1"/>
</dbReference>
<name>M1P0N2_9ZZZZ</name>
<evidence type="ECO:0000256" key="6">
    <source>
        <dbReference type="ARBA" id="ARBA00022741"/>
    </source>
</evidence>
<evidence type="ECO:0000256" key="5">
    <source>
        <dbReference type="ARBA" id="ARBA00022694"/>
    </source>
</evidence>
<dbReference type="NCBIfam" id="TIGR02433">
    <property type="entry name" value="lysidine_TilS_C"/>
    <property type="match status" value="1"/>
</dbReference>
<dbReference type="InterPro" id="IPR012796">
    <property type="entry name" value="Lysidine-tRNA-synth_C"/>
</dbReference>
<dbReference type="InterPro" id="IPR012094">
    <property type="entry name" value="tRNA_Ile_lys_synt"/>
</dbReference>
<dbReference type="InterPro" id="IPR015262">
    <property type="entry name" value="tRNA_Ile_lys_synt_subst-bd"/>
</dbReference>
<evidence type="ECO:0000256" key="3">
    <source>
        <dbReference type="ARBA" id="ARBA00022490"/>
    </source>
</evidence>
<dbReference type="PANTHER" id="PTHR43033:SF1">
    <property type="entry name" value="TRNA(ILE)-LYSIDINE SYNTHASE-RELATED"/>
    <property type="match status" value="1"/>
</dbReference>
<dbReference type="InterPro" id="IPR011063">
    <property type="entry name" value="TilS/TtcA_N"/>
</dbReference>
<evidence type="ECO:0000256" key="1">
    <source>
        <dbReference type="ARBA" id="ARBA00004496"/>
    </source>
</evidence>